<dbReference type="AlphaFoldDB" id="G9WJ62"/>
<comment type="caution">
    <text evidence="1">The sequence shown here is derived from an EMBL/GenBank/DDBJ whole genome shotgun (WGS) entry which is preliminary data.</text>
</comment>
<dbReference type="Proteomes" id="UP000004959">
    <property type="component" value="Chromosome"/>
</dbReference>
<dbReference type="RefSeq" id="WP_007744831.1">
    <property type="nucleotide sequence ID" value="NZ_CM001398.1"/>
</dbReference>
<organism evidence="1 2">
    <name type="scientific">Oenococcus kitaharae DSM 17330</name>
    <dbReference type="NCBI Taxonomy" id="1045004"/>
    <lineage>
        <taxon>Bacteria</taxon>
        <taxon>Bacillati</taxon>
        <taxon>Bacillota</taxon>
        <taxon>Bacilli</taxon>
        <taxon>Lactobacillales</taxon>
        <taxon>Lactobacillaceae</taxon>
        <taxon>Oenococcus</taxon>
    </lineage>
</organism>
<dbReference type="HOGENOM" id="CLU_2789839_0_0_9"/>
<sequence>MFILSDYGGLITDNASPFNHDGAYDAYQHVASVTGAIVSLVTEIDNNLSKMEKEDMAYKKTVEVAAHD</sequence>
<name>G9WJ62_9LACO</name>
<evidence type="ECO:0000313" key="1">
    <source>
        <dbReference type="EMBL" id="EHN58511.1"/>
    </source>
</evidence>
<accession>G9WJ62</accession>
<proteinExistence type="predicted"/>
<protein>
    <submittedName>
        <fullName evidence="1">Uncharacterized protein</fullName>
    </submittedName>
</protein>
<dbReference type="PATRIC" id="fig|1045004.4.peg.388"/>
<gene>
    <name evidence="1" type="ORF">OKIT_0390</name>
</gene>
<dbReference type="EMBL" id="AFVZ01000001">
    <property type="protein sequence ID" value="EHN58511.1"/>
    <property type="molecule type" value="Genomic_DNA"/>
</dbReference>
<keyword evidence="2" id="KW-1185">Reference proteome</keyword>
<reference evidence="1 2" key="1">
    <citation type="journal article" date="2012" name="PLoS ONE">
        <title>Functional divergence in the genus oenococcus as predicted by genome sequencing of the newly-described species, Oenococcus kitaharae.</title>
        <authorList>
            <person name="Borneman A.R."/>
            <person name="McCarthy J.M."/>
            <person name="Chambers P.J."/>
            <person name="Bartowsky E.J."/>
        </authorList>
    </citation>
    <scope>NUCLEOTIDE SEQUENCE [LARGE SCALE GENOMIC DNA]</scope>
    <source>
        <strain evidence="2">DSM17330</strain>
    </source>
</reference>
<evidence type="ECO:0000313" key="2">
    <source>
        <dbReference type="Proteomes" id="UP000004959"/>
    </source>
</evidence>